<evidence type="ECO:0000313" key="2">
    <source>
        <dbReference type="EMBL" id="CAE0406929.1"/>
    </source>
</evidence>
<proteinExistence type="predicted"/>
<protein>
    <submittedName>
        <fullName evidence="2">Uncharacterized protein</fullName>
    </submittedName>
</protein>
<sequence length="456" mass="52525">MTSPWVGYHTIRTCQSKQQQTKKVVRHMSSSSLSSSSSSSSSSVQGARDKGTSGKFYDFDGNKRRIGTLDVTKTASDADFHDVRIRRERAYQWHARWAMPNYDQMKKNVIKAGPGLDITLDDVELLPWDKDNRLSRKAYLELQDPVKSKECEEAQRRKQAKEKEAAARKEEEGRRRAKEEQARKEAEEQAQKAKEAEERARKAAEAKARREAEEKARKAAEANARKEAEEKARKQAEAKAREEAEEKAREEDEARARKEAEEKARKEAEAKARKEAEERAKKEAEEKARKETEQRIAAEEAAAEAEAKRLEEERIAAEEKASKEAEKRARQLKERSKELAERNAARKAKEQNRRSRLRDYDLDTANAKRDKCWMWYGRLGQPTKKDMKAKIRAMPPSCDISEDDVELLPWIIGGLATDVKKMTKLFTEDFEEILQNVVDPEEAEEFEKRTTARPLL</sequence>
<feature type="region of interest" description="Disordered" evidence="1">
    <location>
        <begin position="145"/>
        <end position="356"/>
    </location>
</feature>
<feature type="compositionally biased region" description="Low complexity" evidence="1">
    <location>
        <begin position="29"/>
        <end position="43"/>
    </location>
</feature>
<reference evidence="2" key="1">
    <citation type="submission" date="2021-01" db="EMBL/GenBank/DDBJ databases">
        <authorList>
            <person name="Corre E."/>
            <person name="Pelletier E."/>
            <person name="Niang G."/>
            <person name="Scheremetjew M."/>
            <person name="Finn R."/>
            <person name="Kale V."/>
            <person name="Holt S."/>
            <person name="Cochrane G."/>
            <person name="Meng A."/>
            <person name="Brown T."/>
            <person name="Cohen L."/>
        </authorList>
    </citation>
    <scope>NUCLEOTIDE SEQUENCE</scope>
    <source>
        <strain evidence="2">CCMP127</strain>
    </source>
</reference>
<name>A0A7S3L055_9STRA</name>
<evidence type="ECO:0000256" key="1">
    <source>
        <dbReference type="SAM" id="MobiDB-lite"/>
    </source>
</evidence>
<gene>
    <name evidence="2" type="ORF">ACOF00016_LOCUS4756</name>
</gene>
<feature type="compositionally biased region" description="Basic and acidic residues" evidence="1">
    <location>
        <begin position="47"/>
        <end position="58"/>
    </location>
</feature>
<feature type="compositionally biased region" description="Basic and acidic residues" evidence="1">
    <location>
        <begin position="305"/>
        <end position="356"/>
    </location>
</feature>
<accession>A0A7S3L055</accession>
<feature type="region of interest" description="Disordered" evidence="1">
    <location>
        <begin position="16"/>
        <end position="58"/>
    </location>
</feature>
<dbReference type="AlphaFoldDB" id="A0A7S3L055"/>
<dbReference type="EMBL" id="HBIM01005590">
    <property type="protein sequence ID" value="CAE0406929.1"/>
    <property type="molecule type" value="Transcribed_RNA"/>
</dbReference>
<organism evidence="2">
    <name type="scientific">Amphora coffeiformis</name>
    <dbReference type="NCBI Taxonomy" id="265554"/>
    <lineage>
        <taxon>Eukaryota</taxon>
        <taxon>Sar</taxon>
        <taxon>Stramenopiles</taxon>
        <taxon>Ochrophyta</taxon>
        <taxon>Bacillariophyta</taxon>
        <taxon>Bacillariophyceae</taxon>
        <taxon>Bacillariophycidae</taxon>
        <taxon>Thalassiophysales</taxon>
        <taxon>Catenulaceae</taxon>
        <taxon>Amphora</taxon>
    </lineage>
</organism>
<feature type="compositionally biased region" description="Basic and acidic residues" evidence="1">
    <location>
        <begin position="145"/>
        <end position="298"/>
    </location>
</feature>